<reference evidence="1 2" key="1">
    <citation type="journal article" date="2017" name="Mycologia">
        <title>Bifiguratus adelaidae, gen. et sp. nov., a new member of Mucoromycotina in endophytic and soil-dwelling habitats.</title>
        <authorList>
            <person name="Torres-Cruz T.J."/>
            <person name="Billingsley Tobias T.L."/>
            <person name="Almatruk M."/>
            <person name="Hesse C."/>
            <person name="Kuske C.R."/>
            <person name="Desiro A."/>
            <person name="Benucci G.M."/>
            <person name="Bonito G."/>
            <person name="Stajich J.E."/>
            <person name="Dunlap C."/>
            <person name="Arnold A.E."/>
            <person name="Porras-Alfaro A."/>
        </authorList>
    </citation>
    <scope>NUCLEOTIDE SEQUENCE [LARGE SCALE GENOMIC DNA]</scope>
    <source>
        <strain evidence="1 2">AZ0501</strain>
    </source>
</reference>
<sequence>MTGVSIAFASHHHHISNCTRQQPRKLKDPLRTACLAADVHPPATVRISSAEPAKPGFGLPTNFIRASRSFFSSLNDNFLVACNVGSHEVLQHMEAVPRPYLLEVPSGGFATNRRILLCDYGDRPSLEE</sequence>
<keyword evidence="2" id="KW-1185">Reference proteome</keyword>
<proteinExistence type="predicted"/>
<comment type="caution">
    <text evidence="1">The sequence shown here is derived from an EMBL/GenBank/DDBJ whole genome shotgun (WGS) entry which is preliminary data.</text>
</comment>
<dbReference type="AlphaFoldDB" id="A0A261Y6K1"/>
<gene>
    <name evidence="1" type="ORF">BZG36_00808</name>
</gene>
<accession>A0A261Y6K1</accession>
<organism evidence="1 2">
    <name type="scientific">Bifiguratus adelaidae</name>
    <dbReference type="NCBI Taxonomy" id="1938954"/>
    <lineage>
        <taxon>Eukaryota</taxon>
        <taxon>Fungi</taxon>
        <taxon>Fungi incertae sedis</taxon>
        <taxon>Mucoromycota</taxon>
        <taxon>Mucoromycotina</taxon>
        <taxon>Endogonomycetes</taxon>
        <taxon>Endogonales</taxon>
        <taxon>Endogonales incertae sedis</taxon>
        <taxon>Bifiguratus</taxon>
    </lineage>
</organism>
<evidence type="ECO:0000313" key="2">
    <source>
        <dbReference type="Proteomes" id="UP000242875"/>
    </source>
</evidence>
<protein>
    <submittedName>
        <fullName evidence="1">Uncharacterized protein</fullName>
    </submittedName>
</protein>
<evidence type="ECO:0000313" key="1">
    <source>
        <dbReference type="EMBL" id="OZJ06280.1"/>
    </source>
</evidence>
<dbReference type="Proteomes" id="UP000242875">
    <property type="component" value="Unassembled WGS sequence"/>
</dbReference>
<name>A0A261Y6K1_9FUNG</name>
<dbReference type="EMBL" id="MVBO01000005">
    <property type="protein sequence ID" value="OZJ06280.1"/>
    <property type="molecule type" value="Genomic_DNA"/>
</dbReference>